<accession>A0A511V5Y7</accession>
<evidence type="ECO:0008006" key="3">
    <source>
        <dbReference type="Google" id="ProtNLM"/>
    </source>
</evidence>
<name>A0A511V5Y7_9BACL</name>
<evidence type="ECO:0000313" key="2">
    <source>
        <dbReference type="Proteomes" id="UP000321157"/>
    </source>
</evidence>
<sequence length="477" mass="53759">MPQHYTRIQPIPDQSLPTAIDLQLPTSFVKKHGISGKNSLNLTYGLQTVKVAFETVTTAAPVRIRESLARRLHLLEEEMAYGFYFHAETRELIVGPLVGVLIYRMAPTEEGMFGGITDFCREVSQTCRLRGGLGFIFTLDQISQENNTVDGWTYHNNHWIKRRFPLPKCVYNRIGSRRIEEKEETKEKIAILKDKGVLFFNEQFLDKWHIYERMSRLPENASFSPYTELYTGVASLSAMLQKHPYIYLKPSSGSLGRGIIRLARTNGGYVCQYASLNGTVIRRYRTLGTLHQMLRSRIGKQQYLMQQGLHLIKMRGGIVDFRALVQKNRYGEWSITSVVGRSAPTSKSIVSNVARGGTMLPLGGALTAAGFPPMTRNMVAASIRKHALLIARLFEKCVEGHYAELGIDLGVEKSGKVWLLEINSKPSKTNNALANAGKGSRPSVIRLVDYCFYRSGFIPSAPKKTPQAKRRPRRRSS</sequence>
<gene>
    <name evidence="1" type="ORF">ADA01nite_00620</name>
</gene>
<dbReference type="RefSeq" id="WP_146807910.1">
    <property type="nucleotide sequence ID" value="NZ_BJXX01000008.1"/>
</dbReference>
<dbReference type="EMBL" id="BJXX01000008">
    <property type="protein sequence ID" value="GEN32602.1"/>
    <property type="molecule type" value="Genomic_DNA"/>
</dbReference>
<dbReference type="InterPro" id="IPR026838">
    <property type="entry name" value="YheC/D"/>
</dbReference>
<proteinExistence type="predicted"/>
<comment type="caution">
    <text evidence="1">The sequence shown here is derived from an EMBL/GenBank/DDBJ whole genome shotgun (WGS) entry which is preliminary data.</text>
</comment>
<dbReference type="Pfam" id="PF14398">
    <property type="entry name" value="ATPgrasp_YheCD"/>
    <property type="match status" value="1"/>
</dbReference>
<dbReference type="OrthoDB" id="7869153at2"/>
<protein>
    <recommendedName>
        <fullName evidence="3">Endospore coat-associated protein YheD</fullName>
    </recommendedName>
</protein>
<dbReference type="Proteomes" id="UP000321157">
    <property type="component" value="Unassembled WGS sequence"/>
</dbReference>
<reference evidence="1 2" key="1">
    <citation type="submission" date="2019-07" db="EMBL/GenBank/DDBJ databases">
        <title>Whole genome shotgun sequence of Aneurinibacillus danicus NBRC 102444.</title>
        <authorList>
            <person name="Hosoyama A."/>
            <person name="Uohara A."/>
            <person name="Ohji S."/>
            <person name="Ichikawa N."/>
        </authorList>
    </citation>
    <scope>NUCLEOTIDE SEQUENCE [LARGE SCALE GENOMIC DNA]</scope>
    <source>
        <strain evidence="1 2">NBRC 102444</strain>
    </source>
</reference>
<organism evidence="1 2">
    <name type="scientific">Aneurinibacillus danicus</name>
    <dbReference type="NCBI Taxonomy" id="267746"/>
    <lineage>
        <taxon>Bacteria</taxon>
        <taxon>Bacillati</taxon>
        <taxon>Bacillota</taxon>
        <taxon>Bacilli</taxon>
        <taxon>Bacillales</taxon>
        <taxon>Paenibacillaceae</taxon>
        <taxon>Aneurinibacillus group</taxon>
        <taxon>Aneurinibacillus</taxon>
    </lineage>
</organism>
<dbReference type="SUPFAM" id="SSF56059">
    <property type="entry name" value="Glutathione synthetase ATP-binding domain-like"/>
    <property type="match status" value="1"/>
</dbReference>
<keyword evidence="2" id="KW-1185">Reference proteome</keyword>
<dbReference type="AlphaFoldDB" id="A0A511V5Y7"/>
<evidence type="ECO:0000313" key="1">
    <source>
        <dbReference type="EMBL" id="GEN32602.1"/>
    </source>
</evidence>